<protein>
    <submittedName>
        <fullName evidence="3">Aromatic-ring-hydroxylating dioxygenase subunit beta</fullName>
    </submittedName>
</protein>
<keyword evidence="2" id="KW-0560">Oxidoreductase</keyword>
<dbReference type="InterPro" id="IPR000391">
    <property type="entry name" value="Rng_hydr_dOase-bsu"/>
</dbReference>
<proteinExistence type="inferred from homology"/>
<dbReference type="SUPFAM" id="SSF54427">
    <property type="entry name" value="NTF2-like"/>
    <property type="match status" value="1"/>
</dbReference>
<dbReference type="RefSeq" id="WP_329410309.1">
    <property type="nucleotide sequence ID" value="NZ_CP109441.1"/>
</dbReference>
<sequence>MNDISAAVAPRPETEPANASLVYVVEQFLYRDADLLDQWRLHEWLDYFDPAGQYLIPSTDLPEGDPSTDLFLVQDDRFLLEQRVNSLLTRAAHAEYPHSRTRRMLSNIQVHLRTDGGLDVTANFAVFRMRSGALDTYIGQYRHHLIRHERLGYRFLVRKAVLDLDTLRPHGKVSVIL</sequence>
<evidence type="ECO:0000313" key="3">
    <source>
        <dbReference type="EMBL" id="WUV46519.1"/>
    </source>
</evidence>
<dbReference type="CDD" id="cd00667">
    <property type="entry name" value="ring_hydroxylating_dioxygenases_beta"/>
    <property type="match status" value="1"/>
</dbReference>
<gene>
    <name evidence="3" type="ORF">OG563_47085</name>
</gene>
<accession>A0ABZ1YXP1</accession>
<name>A0ABZ1YXP1_9NOCA</name>
<keyword evidence="4" id="KW-1185">Reference proteome</keyword>
<dbReference type="PANTHER" id="PTHR41534">
    <property type="entry name" value="BLR3401 PROTEIN"/>
    <property type="match status" value="1"/>
</dbReference>
<reference evidence="3" key="1">
    <citation type="submission" date="2022-10" db="EMBL/GenBank/DDBJ databases">
        <title>The complete genomes of actinobacterial strains from the NBC collection.</title>
        <authorList>
            <person name="Joergensen T.S."/>
            <person name="Alvarez Arevalo M."/>
            <person name="Sterndorff E.B."/>
            <person name="Faurdal D."/>
            <person name="Vuksanovic O."/>
            <person name="Mourched A.-S."/>
            <person name="Charusanti P."/>
            <person name="Shaw S."/>
            <person name="Blin K."/>
            <person name="Weber T."/>
        </authorList>
    </citation>
    <scope>NUCLEOTIDE SEQUENCE</scope>
    <source>
        <strain evidence="3">NBC_01482</strain>
    </source>
</reference>
<dbReference type="Proteomes" id="UP001432062">
    <property type="component" value="Chromosome"/>
</dbReference>
<evidence type="ECO:0000256" key="1">
    <source>
        <dbReference type="ARBA" id="ARBA00009570"/>
    </source>
</evidence>
<dbReference type="GO" id="GO:0051213">
    <property type="term" value="F:dioxygenase activity"/>
    <property type="evidence" value="ECO:0007669"/>
    <property type="project" value="UniProtKB-KW"/>
</dbReference>
<keyword evidence="3" id="KW-0223">Dioxygenase</keyword>
<dbReference type="Gene3D" id="3.10.450.50">
    <property type="match status" value="1"/>
</dbReference>
<dbReference type="EMBL" id="CP109441">
    <property type="protein sequence ID" value="WUV46519.1"/>
    <property type="molecule type" value="Genomic_DNA"/>
</dbReference>
<dbReference type="Pfam" id="PF00866">
    <property type="entry name" value="Ring_hydroxyl_B"/>
    <property type="match status" value="1"/>
</dbReference>
<dbReference type="InterPro" id="IPR032710">
    <property type="entry name" value="NTF2-like_dom_sf"/>
</dbReference>
<evidence type="ECO:0000256" key="2">
    <source>
        <dbReference type="ARBA" id="ARBA00023002"/>
    </source>
</evidence>
<evidence type="ECO:0000313" key="4">
    <source>
        <dbReference type="Proteomes" id="UP001432062"/>
    </source>
</evidence>
<comment type="similarity">
    <text evidence="1">Belongs to the bacterial ring-hydroxylating dioxygenase beta subunit family.</text>
</comment>
<dbReference type="PANTHER" id="PTHR41534:SF2">
    <property type="entry name" value="3-PHENYLPROPIONATE_CINNAMIC ACID DIOXYGENASE SUBUNIT BETA"/>
    <property type="match status" value="1"/>
</dbReference>
<organism evidence="3 4">
    <name type="scientific">Nocardia vinacea</name>
    <dbReference type="NCBI Taxonomy" id="96468"/>
    <lineage>
        <taxon>Bacteria</taxon>
        <taxon>Bacillati</taxon>
        <taxon>Actinomycetota</taxon>
        <taxon>Actinomycetes</taxon>
        <taxon>Mycobacteriales</taxon>
        <taxon>Nocardiaceae</taxon>
        <taxon>Nocardia</taxon>
    </lineage>
</organism>